<keyword evidence="5" id="KW-0238">DNA-binding</keyword>
<keyword evidence="9" id="KW-1185">Reference proteome</keyword>
<dbReference type="InterPro" id="IPR015422">
    <property type="entry name" value="PyrdxlP-dep_Trfase_small"/>
</dbReference>
<dbReference type="GO" id="GO:0030170">
    <property type="term" value="F:pyridoxal phosphate binding"/>
    <property type="evidence" value="ECO:0007669"/>
    <property type="project" value="InterPro"/>
</dbReference>
<dbReference type="InterPro" id="IPR004839">
    <property type="entry name" value="Aminotransferase_I/II_large"/>
</dbReference>
<dbReference type="CDD" id="cd07377">
    <property type="entry name" value="WHTH_GntR"/>
    <property type="match status" value="1"/>
</dbReference>
<evidence type="ECO:0000313" key="9">
    <source>
        <dbReference type="Proteomes" id="UP000645257"/>
    </source>
</evidence>
<dbReference type="Gene3D" id="3.90.1150.10">
    <property type="entry name" value="Aspartate Aminotransferase, domain 1"/>
    <property type="match status" value="1"/>
</dbReference>
<dbReference type="InterPro" id="IPR036388">
    <property type="entry name" value="WH-like_DNA-bd_sf"/>
</dbReference>
<evidence type="ECO:0000259" key="7">
    <source>
        <dbReference type="PROSITE" id="PS50949"/>
    </source>
</evidence>
<dbReference type="Pfam" id="PF00392">
    <property type="entry name" value="GntR"/>
    <property type="match status" value="1"/>
</dbReference>
<reference evidence="8" key="1">
    <citation type="journal article" date="2014" name="Int. J. Syst. Evol. Microbiol.">
        <title>Complete genome sequence of Corynebacterium casei LMG S-19264T (=DSM 44701T), isolated from a smear-ripened cheese.</title>
        <authorList>
            <consortium name="US DOE Joint Genome Institute (JGI-PGF)"/>
            <person name="Walter F."/>
            <person name="Albersmeier A."/>
            <person name="Kalinowski J."/>
            <person name="Ruckert C."/>
        </authorList>
    </citation>
    <scope>NUCLEOTIDE SEQUENCE</scope>
    <source>
        <strain evidence="8">KCTC 32182</strain>
    </source>
</reference>
<evidence type="ECO:0000256" key="5">
    <source>
        <dbReference type="ARBA" id="ARBA00023125"/>
    </source>
</evidence>
<dbReference type="Gene3D" id="3.40.640.10">
    <property type="entry name" value="Type I PLP-dependent aspartate aminotransferase-like (Major domain)"/>
    <property type="match status" value="1"/>
</dbReference>
<dbReference type="InterPro" id="IPR051446">
    <property type="entry name" value="HTH_trans_reg/aminotransferase"/>
</dbReference>
<proteinExistence type="inferred from homology"/>
<sequence>MNKSLQLKALFAHAIEQGHLLPGDRMPSLRKVCQDHRVSMTTAQRAYGELERMGLIESCPRSGFRVLPQRRNKDHLAQRLSAAERAQGVRIEHLTMALPMPWGCPFVNPALLDPSLMNRALAGILQEYPDTLMSLPIQGLEELRRVLALHYLSQGTLLDGDELLITCGGMEALSLAIRAALRDTGRGSMAVLSPAFPAVLDQLALLDTTIHSVPWQDDENRLLASVEALFANERPAAFLVMANFHHPTGRCLGNDTKQALVGLAERYQVALIEDDTYRELHFAPAAPNPLKRFDTSGWVMHCASFSKSLAPGHRVGWIAGGRFSETLASLKLCSSLGTPVPSQMALARLLSSGRQDEALASLRLELRARCVAMRERVRECFPAGTRVIEPEGGYFLWVELPDSIDSSALLPAAMQQGIHFAPSRLFHATNPAPANGLRLNASFYDRLRHRTGMALLGELMASGLRQGERFRQREKAD</sequence>
<dbReference type="RefSeq" id="WP_189534437.1">
    <property type="nucleotide sequence ID" value="NZ_BMYX01000013.1"/>
</dbReference>
<name>A0A918P3U3_9NEIS</name>
<dbReference type="Proteomes" id="UP000645257">
    <property type="component" value="Unassembled WGS sequence"/>
</dbReference>
<dbReference type="SUPFAM" id="SSF53383">
    <property type="entry name" value="PLP-dependent transferases"/>
    <property type="match status" value="1"/>
</dbReference>
<comment type="caution">
    <text evidence="8">The sequence shown here is derived from an EMBL/GenBank/DDBJ whole genome shotgun (WGS) entry which is preliminary data.</text>
</comment>
<keyword evidence="6" id="KW-0804">Transcription</keyword>
<keyword evidence="3" id="KW-0663">Pyridoxal phosphate</keyword>
<dbReference type="InterPro" id="IPR000524">
    <property type="entry name" value="Tscrpt_reg_HTH_GntR"/>
</dbReference>
<evidence type="ECO:0000256" key="4">
    <source>
        <dbReference type="ARBA" id="ARBA00023015"/>
    </source>
</evidence>
<gene>
    <name evidence="8" type="ORF">GCM10011289_23020</name>
</gene>
<organism evidence="8 9">
    <name type="scientific">Paludibacterium paludis</name>
    <dbReference type="NCBI Taxonomy" id="1225769"/>
    <lineage>
        <taxon>Bacteria</taxon>
        <taxon>Pseudomonadati</taxon>
        <taxon>Pseudomonadota</taxon>
        <taxon>Betaproteobacteria</taxon>
        <taxon>Neisseriales</taxon>
        <taxon>Chromobacteriaceae</taxon>
        <taxon>Paludibacterium</taxon>
    </lineage>
</organism>
<dbReference type="EMBL" id="BMYX01000013">
    <property type="protein sequence ID" value="GGY19019.1"/>
    <property type="molecule type" value="Genomic_DNA"/>
</dbReference>
<dbReference type="Gene3D" id="1.10.10.10">
    <property type="entry name" value="Winged helix-like DNA-binding domain superfamily/Winged helix DNA-binding domain"/>
    <property type="match status" value="1"/>
</dbReference>
<protein>
    <recommendedName>
        <fullName evidence="2">Putative 8-amino-7-oxononanoate synthase</fullName>
    </recommendedName>
</protein>
<dbReference type="InterPro" id="IPR015421">
    <property type="entry name" value="PyrdxlP-dep_Trfase_major"/>
</dbReference>
<evidence type="ECO:0000256" key="2">
    <source>
        <dbReference type="ARBA" id="ARBA00021531"/>
    </source>
</evidence>
<feature type="domain" description="HTH gntR-type" evidence="7">
    <location>
        <begin position="1"/>
        <end position="69"/>
    </location>
</feature>
<evidence type="ECO:0000256" key="1">
    <source>
        <dbReference type="ARBA" id="ARBA00005384"/>
    </source>
</evidence>
<evidence type="ECO:0000256" key="6">
    <source>
        <dbReference type="ARBA" id="ARBA00023163"/>
    </source>
</evidence>
<dbReference type="PROSITE" id="PS50949">
    <property type="entry name" value="HTH_GNTR"/>
    <property type="match status" value="1"/>
</dbReference>
<dbReference type="PANTHER" id="PTHR46577">
    <property type="entry name" value="HTH-TYPE TRANSCRIPTIONAL REGULATORY PROTEIN GABR"/>
    <property type="match status" value="1"/>
</dbReference>
<dbReference type="GO" id="GO:0003677">
    <property type="term" value="F:DNA binding"/>
    <property type="evidence" value="ECO:0007669"/>
    <property type="project" value="UniProtKB-KW"/>
</dbReference>
<dbReference type="CDD" id="cd00609">
    <property type="entry name" value="AAT_like"/>
    <property type="match status" value="1"/>
</dbReference>
<dbReference type="GO" id="GO:0003700">
    <property type="term" value="F:DNA-binding transcription factor activity"/>
    <property type="evidence" value="ECO:0007669"/>
    <property type="project" value="InterPro"/>
</dbReference>
<accession>A0A918P3U3</accession>
<comment type="similarity">
    <text evidence="1">In the C-terminal section; belongs to the class-I pyridoxal-phosphate-dependent aminotransferase family.</text>
</comment>
<dbReference type="Pfam" id="PF00155">
    <property type="entry name" value="Aminotran_1_2"/>
    <property type="match status" value="1"/>
</dbReference>
<dbReference type="SMART" id="SM00345">
    <property type="entry name" value="HTH_GNTR"/>
    <property type="match status" value="1"/>
</dbReference>
<dbReference type="AlphaFoldDB" id="A0A918P3U3"/>
<evidence type="ECO:0000313" key="8">
    <source>
        <dbReference type="EMBL" id="GGY19019.1"/>
    </source>
</evidence>
<dbReference type="InterPro" id="IPR036390">
    <property type="entry name" value="WH_DNA-bd_sf"/>
</dbReference>
<dbReference type="PANTHER" id="PTHR46577:SF2">
    <property type="entry name" value="TRANSCRIPTIONAL REGULATORY PROTEIN"/>
    <property type="match status" value="1"/>
</dbReference>
<reference evidence="8" key="2">
    <citation type="submission" date="2020-09" db="EMBL/GenBank/DDBJ databases">
        <authorList>
            <person name="Sun Q."/>
            <person name="Kim S."/>
        </authorList>
    </citation>
    <scope>NUCLEOTIDE SEQUENCE</scope>
    <source>
        <strain evidence="8">KCTC 32182</strain>
    </source>
</reference>
<dbReference type="SUPFAM" id="SSF46785">
    <property type="entry name" value="Winged helix' DNA-binding domain"/>
    <property type="match status" value="1"/>
</dbReference>
<keyword evidence="4" id="KW-0805">Transcription regulation</keyword>
<dbReference type="InterPro" id="IPR015424">
    <property type="entry name" value="PyrdxlP-dep_Trfase"/>
</dbReference>
<evidence type="ECO:0000256" key="3">
    <source>
        <dbReference type="ARBA" id="ARBA00022898"/>
    </source>
</evidence>